<sequence length="183" mass="20558">MAAEKEILLTSGGAYIKIKDGHIYMHAPGIIEFKASSFPFKGPTALNVNYDLPKMEFDPVTFKQQGVFILSSHPQGKGLLYKGEPYKLYKDGALIQEGLTDDKAAIVYDLEEGAKYQVELVSGHTFDVEQMEQTDDKREILARSLGQMGFRYIGFTDENGSSHLKSETDQLLSRFFSYLPDKD</sequence>
<organism evidence="2 3">
    <name type="scientific">Saezia sanguinis</name>
    <dbReference type="NCBI Taxonomy" id="1965230"/>
    <lineage>
        <taxon>Bacteria</taxon>
        <taxon>Pseudomonadati</taxon>
        <taxon>Pseudomonadota</taxon>
        <taxon>Betaproteobacteria</taxon>
        <taxon>Burkholderiales</taxon>
        <taxon>Saeziaceae</taxon>
        <taxon>Saezia</taxon>
    </lineage>
</organism>
<protein>
    <recommendedName>
        <fullName evidence="1">DUF2345 domain-containing protein</fullName>
    </recommendedName>
</protein>
<feature type="domain" description="DUF2345" evidence="1">
    <location>
        <begin position="2"/>
        <end position="43"/>
    </location>
</feature>
<dbReference type="EMBL" id="PQSP01000004">
    <property type="protein sequence ID" value="RUS66437.1"/>
    <property type="molecule type" value="Genomic_DNA"/>
</dbReference>
<proteinExistence type="predicted"/>
<keyword evidence="3" id="KW-1185">Reference proteome</keyword>
<dbReference type="AlphaFoldDB" id="A0A433SCG1"/>
<accession>A0A433SCG1</accession>
<evidence type="ECO:0000313" key="2">
    <source>
        <dbReference type="EMBL" id="RUS66437.1"/>
    </source>
</evidence>
<reference evidence="2 3" key="1">
    <citation type="submission" date="2018-01" db="EMBL/GenBank/DDBJ databases">
        <title>Saezia sanguinis gen. nov., sp. nov., in the order Burkholderiales isolated from human blood.</title>
        <authorList>
            <person name="Medina-Pascual M.J."/>
            <person name="Valdezate S."/>
            <person name="Monzon S."/>
            <person name="Cuesta I."/>
            <person name="Carrasco G."/>
            <person name="Villalon P."/>
            <person name="Saez-Nieto J.A."/>
        </authorList>
    </citation>
    <scope>NUCLEOTIDE SEQUENCE [LARGE SCALE GENOMIC DNA]</scope>
    <source>
        <strain evidence="2 3">CNM695-12</strain>
    </source>
</reference>
<evidence type="ECO:0000313" key="3">
    <source>
        <dbReference type="Proteomes" id="UP000286947"/>
    </source>
</evidence>
<dbReference type="InterPro" id="IPR018769">
    <property type="entry name" value="VgrG2_DUF2345"/>
</dbReference>
<evidence type="ECO:0000259" key="1">
    <source>
        <dbReference type="Pfam" id="PF10106"/>
    </source>
</evidence>
<dbReference type="Proteomes" id="UP000286947">
    <property type="component" value="Unassembled WGS sequence"/>
</dbReference>
<comment type="caution">
    <text evidence="2">The sequence shown here is derived from an EMBL/GenBank/DDBJ whole genome shotgun (WGS) entry which is preliminary data.</text>
</comment>
<dbReference type="Pfam" id="PF10106">
    <property type="entry name" value="DUF2345"/>
    <property type="match status" value="1"/>
</dbReference>
<gene>
    <name evidence="2" type="ORF">CUZ56_01716</name>
</gene>
<name>A0A433SCG1_9BURK</name>